<evidence type="ECO:0000313" key="2">
    <source>
        <dbReference type="EMBL" id="CAH8328433.1"/>
    </source>
</evidence>
<gene>
    <name evidence="2" type="ORF">ERUC_LOCUS11364</name>
</gene>
<proteinExistence type="predicted"/>
<dbReference type="InterPro" id="IPR040361">
    <property type="entry name" value="TPD1"/>
</dbReference>
<accession>A0ABC8JJF8</accession>
<evidence type="ECO:0000313" key="3">
    <source>
        <dbReference type="Proteomes" id="UP001642260"/>
    </source>
</evidence>
<keyword evidence="3" id="KW-1185">Reference proteome</keyword>
<keyword evidence="1" id="KW-0732">Signal</keyword>
<comment type="caution">
    <text evidence="2">The sequence shown here is derived from an EMBL/GenBank/DDBJ whole genome shotgun (WGS) entry which is preliminary data.</text>
</comment>
<evidence type="ECO:0000256" key="1">
    <source>
        <dbReference type="ARBA" id="ARBA00022729"/>
    </source>
</evidence>
<dbReference type="AlphaFoldDB" id="A0ABC8JJF8"/>
<reference evidence="2 3" key="1">
    <citation type="submission" date="2022-03" db="EMBL/GenBank/DDBJ databases">
        <authorList>
            <person name="Macdonald S."/>
            <person name="Ahmed S."/>
            <person name="Newling K."/>
        </authorList>
    </citation>
    <scope>NUCLEOTIDE SEQUENCE [LARGE SCALE GENOMIC DNA]</scope>
</reference>
<protein>
    <submittedName>
        <fullName evidence="2">Uncharacterized protein</fullName>
    </submittedName>
</protein>
<dbReference type="EMBL" id="CAKOAT010108488">
    <property type="protein sequence ID" value="CAH8328433.1"/>
    <property type="molecule type" value="Genomic_DNA"/>
</dbReference>
<sequence length="82" mass="9193">MIKNTPEWEVRLTNPCYCYAQDIVLACVGLKSLTPIDRSKISISGNECKVFEGVADRSEIVFKYVWAEKFDIKILSGSIACS</sequence>
<dbReference type="Pfam" id="PF24068">
    <property type="entry name" value="TPD1_C"/>
    <property type="match status" value="1"/>
</dbReference>
<name>A0ABC8JJF8_ERUVS</name>
<organism evidence="2 3">
    <name type="scientific">Eruca vesicaria subsp. sativa</name>
    <name type="common">Garden rocket</name>
    <name type="synonym">Eruca sativa</name>
    <dbReference type="NCBI Taxonomy" id="29727"/>
    <lineage>
        <taxon>Eukaryota</taxon>
        <taxon>Viridiplantae</taxon>
        <taxon>Streptophyta</taxon>
        <taxon>Embryophyta</taxon>
        <taxon>Tracheophyta</taxon>
        <taxon>Spermatophyta</taxon>
        <taxon>Magnoliopsida</taxon>
        <taxon>eudicotyledons</taxon>
        <taxon>Gunneridae</taxon>
        <taxon>Pentapetalae</taxon>
        <taxon>rosids</taxon>
        <taxon>malvids</taxon>
        <taxon>Brassicales</taxon>
        <taxon>Brassicaceae</taxon>
        <taxon>Brassiceae</taxon>
        <taxon>Eruca</taxon>
    </lineage>
</organism>
<dbReference type="Proteomes" id="UP001642260">
    <property type="component" value="Unassembled WGS sequence"/>
</dbReference>
<dbReference type="PANTHER" id="PTHR33184:SF63">
    <property type="entry name" value="GENOME ASSEMBLY, CHROMOSOME: A01"/>
    <property type="match status" value="1"/>
</dbReference>
<dbReference type="PANTHER" id="PTHR33184">
    <property type="entry name" value="PROTEIN TAPETUM DETERMINANT 1-LIKE-RELATED"/>
    <property type="match status" value="1"/>
</dbReference>